<dbReference type="Proteomes" id="UP001228905">
    <property type="component" value="Unassembled WGS sequence"/>
</dbReference>
<dbReference type="SUPFAM" id="SSF51735">
    <property type="entry name" value="NAD(P)-binding Rossmann-fold domains"/>
    <property type="match status" value="1"/>
</dbReference>
<dbReference type="InterPro" id="IPR052184">
    <property type="entry name" value="SDR_enzymes"/>
</dbReference>
<reference evidence="1 2" key="1">
    <citation type="submission" date="2023-07" db="EMBL/GenBank/DDBJ databases">
        <title>Genomic Encyclopedia of Type Strains, Phase IV (KMG-IV): sequencing the most valuable type-strain genomes for metagenomic binning, comparative biology and taxonomic classification.</title>
        <authorList>
            <person name="Goeker M."/>
        </authorList>
    </citation>
    <scope>NUCLEOTIDE SEQUENCE [LARGE SCALE GENOMIC DNA]</scope>
    <source>
        <strain evidence="1 2">DSM 18695</strain>
    </source>
</reference>
<accession>A0ABU0ITB4</accession>
<dbReference type="Pfam" id="PF13561">
    <property type="entry name" value="adh_short_C2"/>
    <property type="match status" value="1"/>
</dbReference>
<evidence type="ECO:0000313" key="1">
    <source>
        <dbReference type="EMBL" id="MDQ0465247.1"/>
    </source>
</evidence>
<dbReference type="Gene3D" id="3.40.50.720">
    <property type="entry name" value="NAD(P)-binding Rossmann-like Domain"/>
    <property type="match status" value="1"/>
</dbReference>
<name>A0ABU0ITB4_9CAUL</name>
<dbReference type="InterPro" id="IPR036291">
    <property type="entry name" value="NAD(P)-bd_dom_sf"/>
</dbReference>
<organism evidence="1 2">
    <name type="scientific">Caulobacter ginsengisoli</name>
    <dbReference type="NCBI Taxonomy" id="400775"/>
    <lineage>
        <taxon>Bacteria</taxon>
        <taxon>Pseudomonadati</taxon>
        <taxon>Pseudomonadota</taxon>
        <taxon>Alphaproteobacteria</taxon>
        <taxon>Caulobacterales</taxon>
        <taxon>Caulobacteraceae</taxon>
        <taxon>Caulobacter</taxon>
    </lineage>
</organism>
<keyword evidence="2" id="KW-1185">Reference proteome</keyword>
<evidence type="ECO:0000313" key="2">
    <source>
        <dbReference type="Proteomes" id="UP001228905"/>
    </source>
</evidence>
<dbReference type="EMBL" id="JAUSVS010000006">
    <property type="protein sequence ID" value="MDQ0465247.1"/>
    <property type="molecule type" value="Genomic_DNA"/>
</dbReference>
<sequence>MVGTVRAAATPLHALAAERPGSVEVETLDMTDPDQIQALSERLAGRRFDIVFVGGGIANRRPADTMAQVSTDEFVQLMLTNVLGVMRAVEALGPLAGPDGVIGVMSSGQGSLANNTNGANDVYRASKAALNQAMASYAGRHGQAAMVLMAPGWIRTELGGPGAPFGVEEAMPQIVDVLLAQRGRPGLRFLDRFGQTVPW</sequence>
<gene>
    <name evidence="1" type="ORF">QO010_003034</name>
</gene>
<dbReference type="PANTHER" id="PTHR45458:SF1">
    <property type="entry name" value="SHORT CHAIN DEHYDROGENASE"/>
    <property type="match status" value="1"/>
</dbReference>
<comment type="caution">
    <text evidence="1">The sequence shown here is derived from an EMBL/GenBank/DDBJ whole genome shotgun (WGS) entry which is preliminary data.</text>
</comment>
<dbReference type="PANTHER" id="PTHR45458">
    <property type="entry name" value="SHORT-CHAIN DEHYDROGENASE/REDUCTASE SDR"/>
    <property type="match status" value="1"/>
</dbReference>
<dbReference type="InterPro" id="IPR002347">
    <property type="entry name" value="SDR_fam"/>
</dbReference>
<protein>
    <submittedName>
        <fullName evidence="1">NAD(P)-dependent dehydrogenase (Short-subunit alcohol dehydrogenase family)</fullName>
    </submittedName>
</protein>
<proteinExistence type="predicted"/>